<evidence type="ECO:0000313" key="6">
    <source>
        <dbReference type="EMBL" id="ACZ08786.1"/>
    </source>
</evidence>
<name>D1AJ98_SEBTE</name>
<dbReference type="Proteomes" id="UP000000845">
    <property type="component" value="Chromosome"/>
</dbReference>
<dbReference type="KEGG" id="str:Sterm_1930"/>
<sequence length="321" mass="38091">MFYFICGTESRELKYLEILDDIKKKNPGIQEFAFDVALKEDDKFFEKLNFNSIFGGKEILVLKRAEKLGNIEEVLTLVSNVEMDSKYVIIDFHTEGSKKNDKLFTLLDEIGKKTETKVIKTEEDEKNLSNYVKENLKTDTKETQRLLSLIGENPFKVKNEVEKIKSFLGDEPYDFEKIKSMISVQKEYFIYECVEKTIKGEIFEVMEYLKKTKEYMGFLYSMYGEVETLLKLLELEDEGFRLRGDYNSFKSEYEKIKKYFYVNKRPAHPYAVFNKYKNLKKFSRKKLRRLSYKCWEIEKDIKTGRLPMDIGVEALVMEVNR</sequence>
<dbReference type="AlphaFoldDB" id="D1AJ98"/>
<evidence type="ECO:0000313" key="7">
    <source>
        <dbReference type="Proteomes" id="UP000000845"/>
    </source>
</evidence>
<evidence type="ECO:0000259" key="5">
    <source>
        <dbReference type="Pfam" id="PF21694"/>
    </source>
</evidence>
<keyword evidence="1" id="KW-0808">Transferase</keyword>
<protein>
    <submittedName>
        <fullName evidence="6">DNA polymerase III delta</fullName>
    </submittedName>
</protein>
<dbReference type="eggNOG" id="COG1466">
    <property type="taxonomic scope" value="Bacteria"/>
</dbReference>
<reference evidence="6 7" key="2">
    <citation type="journal article" date="2010" name="Stand. Genomic Sci.">
        <title>Complete genome sequence of Sebaldella termitidis type strain (NCTC 11300).</title>
        <authorList>
            <person name="Harmon-Smith M."/>
            <person name="Celia L."/>
            <person name="Chertkov O."/>
            <person name="Lapidus A."/>
            <person name="Copeland A."/>
            <person name="Glavina Del Rio T."/>
            <person name="Nolan M."/>
            <person name="Lucas S."/>
            <person name="Tice H."/>
            <person name="Cheng J.F."/>
            <person name="Han C."/>
            <person name="Detter J.C."/>
            <person name="Bruce D."/>
            <person name="Goodwin L."/>
            <person name="Pitluck S."/>
            <person name="Pati A."/>
            <person name="Liolios K."/>
            <person name="Ivanova N."/>
            <person name="Mavromatis K."/>
            <person name="Mikhailova N."/>
            <person name="Chen A."/>
            <person name="Palaniappan K."/>
            <person name="Land M."/>
            <person name="Hauser L."/>
            <person name="Chang Y.J."/>
            <person name="Jeffries C.D."/>
            <person name="Brettin T."/>
            <person name="Goker M."/>
            <person name="Beck B."/>
            <person name="Bristow J."/>
            <person name="Eisen J.A."/>
            <person name="Markowitz V."/>
            <person name="Hugenholtz P."/>
            <person name="Kyrpides N.C."/>
            <person name="Klenk H.P."/>
            <person name="Chen F."/>
        </authorList>
    </citation>
    <scope>NUCLEOTIDE SEQUENCE [LARGE SCALE GENOMIC DNA]</scope>
    <source>
        <strain evidence="7">ATCC 33386 / NCTC 11300</strain>
    </source>
</reference>
<dbReference type="GO" id="GO:0006261">
    <property type="term" value="P:DNA-templated DNA replication"/>
    <property type="evidence" value="ECO:0007669"/>
    <property type="project" value="TreeGrafter"/>
</dbReference>
<dbReference type="GO" id="GO:0009360">
    <property type="term" value="C:DNA polymerase III complex"/>
    <property type="evidence" value="ECO:0007669"/>
    <property type="project" value="TreeGrafter"/>
</dbReference>
<evidence type="ECO:0000256" key="2">
    <source>
        <dbReference type="ARBA" id="ARBA00022695"/>
    </source>
</evidence>
<keyword evidence="7" id="KW-1185">Reference proteome</keyword>
<keyword evidence="4" id="KW-0239">DNA-directed DNA polymerase</keyword>
<feature type="domain" description="DNA polymerase III delta subunit-like C-terminal" evidence="5">
    <location>
        <begin position="202"/>
        <end position="318"/>
    </location>
</feature>
<proteinExistence type="predicted"/>
<dbReference type="RefSeq" id="WP_012861380.1">
    <property type="nucleotide sequence ID" value="NC_013517.1"/>
</dbReference>
<keyword evidence="2" id="KW-0548">Nucleotidyltransferase</keyword>
<gene>
    <name evidence="6" type="ordered locus">Sterm_1930</name>
</gene>
<dbReference type="EMBL" id="CP001739">
    <property type="protein sequence ID" value="ACZ08786.1"/>
    <property type="molecule type" value="Genomic_DNA"/>
</dbReference>
<dbReference type="Pfam" id="PF21694">
    <property type="entry name" value="DNA_pol3_delta_C"/>
    <property type="match status" value="1"/>
</dbReference>
<dbReference type="GO" id="GO:0003887">
    <property type="term" value="F:DNA-directed DNA polymerase activity"/>
    <property type="evidence" value="ECO:0007669"/>
    <property type="project" value="UniProtKB-KW"/>
</dbReference>
<dbReference type="STRING" id="526218.Sterm_1930"/>
<evidence type="ECO:0000256" key="4">
    <source>
        <dbReference type="ARBA" id="ARBA00022932"/>
    </source>
</evidence>
<dbReference type="InterPro" id="IPR005790">
    <property type="entry name" value="DNA_polIII_delta"/>
</dbReference>
<dbReference type="NCBIfam" id="TIGR01128">
    <property type="entry name" value="holA"/>
    <property type="match status" value="1"/>
</dbReference>
<dbReference type="GO" id="GO:0003677">
    <property type="term" value="F:DNA binding"/>
    <property type="evidence" value="ECO:0007669"/>
    <property type="project" value="InterPro"/>
</dbReference>
<dbReference type="Gene3D" id="1.20.272.10">
    <property type="match status" value="1"/>
</dbReference>
<dbReference type="HOGENOM" id="CLU_072292_0_0_0"/>
<reference evidence="7" key="1">
    <citation type="submission" date="2009-09" db="EMBL/GenBank/DDBJ databases">
        <title>The complete chromosome of Sebaldella termitidis ATCC 33386.</title>
        <authorList>
            <consortium name="US DOE Joint Genome Institute (JGI-PGF)"/>
            <person name="Lucas S."/>
            <person name="Copeland A."/>
            <person name="Lapidus A."/>
            <person name="Glavina del Rio T."/>
            <person name="Dalin E."/>
            <person name="Tice H."/>
            <person name="Bruce D."/>
            <person name="Goodwin L."/>
            <person name="Pitluck S."/>
            <person name="Kyrpides N."/>
            <person name="Mavromatis K."/>
            <person name="Ivanova N."/>
            <person name="Mikhailova N."/>
            <person name="Sims D."/>
            <person name="Meincke L."/>
            <person name="Brettin T."/>
            <person name="Detter J.C."/>
            <person name="Han C."/>
            <person name="Larimer F."/>
            <person name="Land M."/>
            <person name="Hauser L."/>
            <person name="Markowitz V."/>
            <person name="Cheng J.F."/>
            <person name="Hugenholtz P."/>
            <person name="Woyke T."/>
            <person name="Wu D."/>
            <person name="Eisen J.A."/>
        </authorList>
    </citation>
    <scope>NUCLEOTIDE SEQUENCE [LARGE SCALE GENOMIC DNA]</scope>
    <source>
        <strain evidence="7">ATCC 33386 / NCTC 11300</strain>
    </source>
</reference>
<evidence type="ECO:0000256" key="3">
    <source>
        <dbReference type="ARBA" id="ARBA00022705"/>
    </source>
</evidence>
<dbReference type="PANTHER" id="PTHR34388:SF1">
    <property type="entry name" value="DNA POLYMERASE III SUBUNIT DELTA"/>
    <property type="match status" value="1"/>
</dbReference>
<keyword evidence="3" id="KW-0235">DNA replication</keyword>
<accession>D1AJ98</accession>
<evidence type="ECO:0000256" key="1">
    <source>
        <dbReference type="ARBA" id="ARBA00022679"/>
    </source>
</evidence>
<dbReference type="InterPro" id="IPR048466">
    <property type="entry name" value="DNA_pol3_delta-like_C"/>
</dbReference>
<organism evidence="6 7">
    <name type="scientific">Sebaldella termitidis (strain ATCC 33386 / NCTC 11300)</name>
    <dbReference type="NCBI Taxonomy" id="526218"/>
    <lineage>
        <taxon>Bacteria</taxon>
        <taxon>Fusobacteriati</taxon>
        <taxon>Fusobacteriota</taxon>
        <taxon>Fusobacteriia</taxon>
        <taxon>Fusobacteriales</taxon>
        <taxon>Leptotrichiaceae</taxon>
        <taxon>Sebaldella</taxon>
    </lineage>
</organism>
<dbReference type="PANTHER" id="PTHR34388">
    <property type="entry name" value="DNA POLYMERASE III SUBUNIT DELTA"/>
    <property type="match status" value="1"/>
</dbReference>